<reference evidence="1 2" key="1">
    <citation type="submission" date="2020-10" db="EMBL/GenBank/DDBJ databases">
        <title>Aquamicrobium zhengzhouensis sp. nov., a exopolysaccharide producing bacterium isolated from farmland soil.</title>
        <authorList>
            <person name="Wang X."/>
        </authorList>
    </citation>
    <scope>NUCLEOTIDE SEQUENCE [LARGE SCALE GENOMIC DNA]</scope>
    <source>
        <strain evidence="2">cd-1</strain>
    </source>
</reference>
<name>A0ABS0SA06_9HYPH</name>
<accession>A0ABS0SA06</accession>
<gene>
    <name evidence="1" type="ORF">IOD40_05510</name>
</gene>
<comment type="caution">
    <text evidence="1">The sequence shown here is derived from an EMBL/GenBank/DDBJ whole genome shotgun (WGS) entry which is preliminary data.</text>
</comment>
<sequence length="85" mass="9778">MNQHVRFSVPPRFMNDTELRAYFGLSERALNRLRCTPTFPRKDKLTNRTDRRAVDLYFDRRAGIVSSASGDIPVAAIDGEENFDD</sequence>
<dbReference type="Proteomes" id="UP000601789">
    <property type="component" value="Unassembled WGS sequence"/>
</dbReference>
<keyword evidence="2" id="KW-1185">Reference proteome</keyword>
<organism evidence="1 2">
    <name type="scientific">Aquamicrobium zhengzhouense</name>
    <dbReference type="NCBI Taxonomy" id="2781738"/>
    <lineage>
        <taxon>Bacteria</taxon>
        <taxon>Pseudomonadati</taxon>
        <taxon>Pseudomonadota</taxon>
        <taxon>Alphaproteobacteria</taxon>
        <taxon>Hyphomicrobiales</taxon>
        <taxon>Phyllobacteriaceae</taxon>
        <taxon>Aquamicrobium</taxon>
    </lineage>
</organism>
<dbReference type="RefSeq" id="WP_198475114.1">
    <property type="nucleotide sequence ID" value="NZ_JADGMQ010000002.1"/>
</dbReference>
<dbReference type="EMBL" id="JADGMQ010000002">
    <property type="protein sequence ID" value="MBI1620118.1"/>
    <property type="molecule type" value="Genomic_DNA"/>
</dbReference>
<evidence type="ECO:0000313" key="1">
    <source>
        <dbReference type="EMBL" id="MBI1620118.1"/>
    </source>
</evidence>
<proteinExistence type="predicted"/>
<protein>
    <submittedName>
        <fullName evidence="1">Uncharacterized protein</fullName>
    </submittedName>
</protein>
<evidence type="ECO:0000313" key="2">
    <source>
        <dbReference type="Proteomes" id="UP000601789"/>
    </source>
</evidence>